<gene>
    <name evidence="3" type="primary">LOC110506305</name>
</gene>
<protein>
    <recommendedName>
        <fullName evidence="5">Mucin-15</fullName>
    </recommendedName>
</protein>
<feature type="region of interest" description="Disordered" evidence="1">
    <location>
        <begin position="144"/>
        <end position="367"/>
    </location>
</feature>
<dbReference type="AlphaFoldDB" id="A0A8L0DUN4"/>
<reference evidence="3" key="3">
    <citation type="submission" date="2025-09" db="UniProtKB">
        <authorList>
            <consortium name="Ensembl"/>
        </authorList>
    </citation>
    <scope>IDENTIFICATION</scope>
</reference>
<keyword evidence="2" id="KW-0472">Membrane</keyword>
<feature type="compositionally biased region" description="Low complexity" evidence="1">
    <location>
        <begin position="302"/>
        <end position="351"/>
    </location>
</feature>
<evidence type="ECO:0000256" key="1">
    <source>
        <dbReference type="SAM" id="MobiDB-lite"/>
    </source>
</evidence>
<keyword evidence="4" id="KW-1185">Reference proteome</keyword>
<name>A0A8L0DUN4_ONCMY</name>
<dbReference type="Proteomes" id="UP000694395">
    <property type="component" value="Chromosome 26"/>
</dbReference>
<feature type="compositionally biased region" description="Polar residues" evidence="1">
    <location>
        <begin position="227"/>
        <end position="280"/>
    </location>
</feature>
<feature type="transmembrane region" description="Helical" evidence="2">
    <location>
        <begin position="377"/>
        <end position="398"/>
    </location>
</feature>
<reference evidence="3" key="1">
    <citation type="submission" date="2020-07" db="EMBL/GenBank/DDBJ databases">
        <title>A long reads based de novo assembly of the rainbow trout Arlee double haploid line genome.</title>
        <authorList>
            <person name="Gao G."/>
            <person name="Palti Y."/>
        </authorList>
    </citation>
    <scope>NUCLEOTIDE SEQUENCE [LARGE SCALE GENOMIC DNA]</scope>
</reference>
<keyword evidence="2" id="KW-0812">Transmembrane</keyword>
<reference evidence="3" key="2">
    <citation type="submission" date="2025-08" db="UniProtKB">
        <authorList>
            <consortium name="Ensembl"/>
        </authorList>
    </citation>
    <scope>IDENTIFICATION</scope>
</reference>
<evidence type="ECO:0000256" key="2">
    <source>
        <dbReference type="SAM" id="Phobius"/>
    </source>
</evidence>
<dbReference type="GeneTree" id="ENSGT01030000235035"/>
<dbReference type="Ensembl" id="ENSOMYT00000161667.1">
    <property type="protein sequence ID" value="ENSOMYP00000140075.1"/>
    <property type="gene ID" value="ENSOMYG00000027089.2"/>
</dbReference>
<organism evidence="3 4">
    <name type="scientific">Oncorhynchus mykiss</name>
    <name type="common">Rainbow trout</name>
    <name type="synonym">Salmo gairdneri</name>
    <dbReference type="NCBI Taxonomy" id="8022"/>
    <lineage>
        <taxon>Eukaryota</taxon>
        <taxon>Metazoa</taxon>
        <taxon>Chordata</taxon>
        <taxon>Craniata</taxon>
        <taxon>Vertebrata</taxon>
        <taxon>Euteleostomi</taxon>
        <taxon>Actinopterygii</taxon>
        <taxon>Neopterygii</taxon>
        <taxon>Teleostei</taxon>
        <taxon>Protacanthopterygii</taxon>
        <taxon>Salmoniformes</taxon>
        <taxon>Salmonidae</taxon>
        <taxon>Salmoninae</taxon>
        <taxon>Oncorhynchus</taxon>
    </lineage>
</organism>
<evidence type="ECO:0000313" key="4">
    <source>
        <dbReference type="Proteomes" id="UP000694395"/>
    </source>
</evidence>
<proteinExistence type="predicted"/>
<sequence>MSSQRNSSPSLVLSFSRPLSPDLAAPLHMLLLHSGCCHHVNRPALCLLMSFWRILGRIHKAPYGRKRIETGRDFLDLPKHERERRDMDLYSIITAVLLLQLQGFHVALLQAPTHSPGRTIDQSWLRQLFKSKLNKTSEASFNDLDDMNLEGTESTDDSAWGFADGYMSSSGEQDNIQDTNETSGDVMIGTTMPPELPDATAEDPESPATAVESPETTVAPEPPVSVALNSSQVSNATGEDSGLQTTTTTPITENSNGSNYMSNDTELNETTTAPDTNSTDEAGPDPDAENGVTNSTEDSHNVTTAVPSSEPSTASPTTELPLDSPATTTAKIIPETTTTTGPSTTTDMMETGAASGNNSARGLASDAVQNKKKSESWGAILGTGVAVCFVAMVVFVIWRRRGRRDFTHRKLVEEFPSDPVQQLDNGEPLDLKYDGSAYYNPGCQMDNIQMANFPRGHQN</sequence>
<accession>A0A8L0DUN4</accession>
<evidence type="ECO:0008006" key="5">
    <source>
        <dbReference type="Google" id="ProtNLM"/>
    </source>
</evidence>
<feature type="compositionally biased region" description="Polar residues" evidence="1">
    <location>
        <begin position="167"/>
        <end position="183"/>
    </location>
</feature>
<evidence type="ECO:0000313" key="3">
    <source>
        <dbReference type="Ensembl" id="ENSOMYP00000140075.1"/>
    </source>
</evidence>
<feature type="compositionally biased region" description="Acidic residues" evidence="1">
    <location>
        <begin position="144"/>
        <end position="156"/>
    </location>
</feature>
<keyword evidence="2" id="KW-1133">Transmembrane helix</keyword>